<organism evidence="1">
    <name type="scientific">marine sediment metagenome</name>
    <dbReference type="NCBI Taxonomy" id="412755"/>
    <lineage>
        <taxon>unclassified sequences</taxon>
        <taxon>metagenomes</taxon>
        <taxon>ecological metagenomes</taxon>
    </lineage>
</organism>
<evidence type="ECO:0000313" key="1">
    <source>
        <dbReference type="EMBL" id="KKM91764.1"/>
    </source>
</evidence>
<sequence length="388" mass="45593">MPNFIEKDFSSYGLPEFDQFKDLINICAYDGKLYRILPYLLRNLFENLIYYILRDGLDPKHTPLFFDISKTMSRDLSELIAILNIIKDDSTFKKLHKNTITNKTIAYLGKVRKDGNIDVHEIITQTKSDYAINKKEEINLILESLLPFYRTINKKLLQITDIITLQKIIRALRLIESLTKQNARELIEMVKGMEKNEMSDLILDLEFDKLLEIVRKMIAEIILIKDFDEKEEKLSLYDFIIYAIKIREKIEEQSQIFQLVVNVIIKQNDFKTWNFFENLPDLLKIESINKYSKKENLLRNFLILLQNSHSYAESAINAEIVYILKETLSKSDILNIADWTINNRQISESGKAASKLKSLFFEFQKHIDEDLNKRLNKVGLGIHPVMRI</sequence>
<dbReference type="EMBL" id="LAZR01006490">
    <property type="protein sequence ID" value="KKM91764.1"/>
    <property type="molecule type" value="Genomic_DNA"/>
</dbReference>
<protein>
    <submittedName>
        <fullName evidence="1">Uncharacterized protein</fullName>
    </submittedName>
</protein>
<comment type="caution">
    <text evidence="1">The sequence shown here is derived from an EMBL/GenBank/DDBJ whole genome shotgun (WGS) entry which is preliminary data.</text>
</comment>
<dbReference type="AlphaFoldDB" id="A0A0F9LA66"/>
<accession>A0A0F9LA66</accession>
<proteinExistence type="predicted"/>
<gene>
    <name evidence="1" type="ORF">LCGC14_1225260</name>
</gene>
<name>A0A0F9LA66_9ZZZZ</name>
<reference evidence="1" key="1">
    <citation type="journal article" date="2015" name="Nature">
        <title>Complex archaea that bridge the gap between prokaryotes and eukaryotes.</title>
        <authorList>
            <person name="Spang A."/>
            <person name="Saw J.H."/>
            <person name="Jorgensen S.L."/>
            <person name="Zaremba-Niedzwiedzka K."/>
            <person name="Martijn J."/>
            <person name="Lind A.E."/>
            <person name="van Eijk R."/>
            <person name="Schleper C."/>
            <person name="Guy L."/>
            <person name="Ettema T.J."/>
        </authorList>
    </citation>
    <scope>NUCLEOTIDE SEQUENCE</scope>
</reference>